<keyword evidence="2" id="KW-0472">Membrane</keyword>
<keyword evidence="2" id="KW-1133">Transmembrane helix</keyword>
<sequence length="211" mass="22657">MSRWQADQDRYPTLDSLKSTVCPSWPMVCRNVVDCGCLQIQSAGVGCPIRGRCQIGWAYLTTLFGAFLAIASAALPSICISHLISGAGNTVICCKLRLPWSTYPPDETDHSGLKYGQGSESVIPMVPMFSGPLDGMSGVRNTLTPCCSPAVAHHPFMGPTTVYLCSSMTPLNQQPLLTQAHSVYSQFTNTSSLGDSSNELVQRPAPSNPKE</sequence>
<keyword evidence="4" id="KW-1185">Reference proteome</keyword>
<evidence type="ECO:0000256" key="1">
    <source>
        <dbReference type="SAM" id="MobiDB-lite"/>
    </source>
</evidence>
<accession>A0A8E0S8C8</accession>
<name>A0A8E0S8C8_9TREM</name>
<gene>
    <name evidence="3" type="ORF">FBUS_01598</name>
</gene>
<organism evidence="3 4">
    <name type="scientific">Fasciolopsis buskii</name>
    <dbReference type="NCBI Taxonomy" id="27845"/>
    <lineage>
        <taxon>Eukaryota</taxon>
        <taxon>Metazoa</taxon>
        <taxon>Spiralia</taxon>
        <taxon>Lophotrochozoa</taxon>
        <taxon>Platyhelminthes</taxon>
        <taxon>Trematoda</taxon>
        <taxon>Digenea</taxon>
        <taxon>Plagiorchiida</taxon>
        <taxon>Echinostomata</taxon>
        <taxon>Echinostomatoidea</taxon>
        <taxon>Fasciolidae</taxon>
        <taxon>Fasciolopsis</taxon>
    </lineage>
</organism>
<comment type="caution">
    <text evidence="3">The sequence shown here is derived from an EMBL/GenBank/DDBJ whole genome shotgun (WGS) entry which is preliminary data.</text>
</comment>
<feature type="compositionally biased region" description="Polar residues" evidence="1">
    <location>
        <begin position="189"/>
        <end position="200"/>
    </location>
</feature>
<keyword evidence="2" id="KW-0812">Transmembrane</keyword>
<reference evidence="3" key="1">
    <citation type="submission" date="2019-05" db="EMBL/GenBank/DDBJ databases">
        <title>Annotation for the trematode Fasciolopsis buski.</title>
        <authorList>
            <person name="Choi Y.-J."/>
        </authorList>
    </citation>
    <scope>NUCLEOTIDE SEQUENCE</scope>
    <source>
        <strain evidence="3">HT</strain>
        <tissue evidence="3">Whole worm</tissue>
    </source>
</reference>
<evidence type="ECO:0000256" key="2">
    <source>
        <dbReference type="SAM" id="Phobius"/>
    </source>
</evidence>
<dbReference type="EMBL" id="LUCM01001502">
    <property type="protein sequence ID" value="KAA0198784.1"/>
    <property type="molecule type" value="Genomic_DNA"/>
</dbReference>
<evidence type="ECO:0000313" key="4">
    <source>
        <dbReference type="Proteomes" id="UP000728185"/>
    </source>
</evidence>
<proteinExistence type="predicted"/>
<dbReference type="OrthoDB" id="6269542at2759"/>
<protein>
    <submittedName>
        <fullName evidence="3">Uncharacterized protein</fullName>
    </submittedName>
</protein>
<evidence type="ECO:0000313" key="3">
    <source>
        <dbReference type="EMBL" id="KAA0198784.1"/>
    </source>
</evidence>
<dbReference type="Proteomes" id="UP000728185">
    <property type="component" value="Unassembled WGS sequence"/>
</dbReference>
<feature type="transmembrane region" description="Helical" evidence="2">
    <location>
        <begin position="57"/>
        <end position="75"/>
    </location>
</feature>
<dbReference type="AlphaFoldDB" id="A0A8E0S8C8"/>
<feature type="region of interest" description="Disordered" evidence="1">
    <location>
        <begin position="189"/>
        <end position="211"/>
    </location>
</feature>